<dbReference type="PANTHER" id="PTHR28180:SF5">
    <property type="entry name" value="DNA POLYMERASE ALPHA SUBUNIT B"/>
    <property type="match status" value="1"/>
</dbReference>
<dbReference type="AlphaFoldDB" id="A0A1V6URR2"/>
<organism evidence="1 2">
    <name type="scientific">Penicillium coprophilum</name>
    <dbReference type="NCBI Taxonomy" id="36646"/>
    <lineage>
        <taxon>Eukaryota</taxon>
        <taxon>Fungi</taxon>
        <taxon>Dikarya</taxon>
        <taxon>Ascomycota</taxon>
        <taxon>Pezizomycotina</taxon>
        <taxon>Eurotiomycetes</taxon>
        <taxon>Eurotiomycetidae</taxon>
        <taxon>Eurotiales</taxon>
        <taxon>Aspergillaceae</taxon>
        <taxon>Penicillium</taxon>
    </lineage>
</organism>
<comment type="caution">
    <text evidence="1">The sequence shown here is derived from an EMBL/GenBank/DDBJ whole genome shotgun (WGS) entry which is preliminary data.</text>
</comment>
<keyword evidence="2" id="KW-1185">Reference proteome</keyword>
<protein>
    <submittedName>
        <fullName evidence="1">Uncharacterized protein</fullName>
    </submittedName>
</protein>
<gene>
    <name evidence="1" type="ORF">PENCOP_c005G01405</name>
</gene>
<name>A0A1V6URR2_9EURO</name>
<sequence length="271" mass="30298">MMHTDNEWAALCEKVKGLVPEEIGEQAWTLVTAATLAASPSTNLMGNFYSYLTRHDPQFSPEDAQHRLSIRFRDILLKLITLVGAPRVLCVLMPLAEAEGNVKAKSAKSSLDKKWKPETMDVQRIYDRGTKTINAIYGSSLLPKIFDTWGAHKEDVKFNEVFAIYGLYLSDFDILTALETEAVVYATISCLGLGGPGNWHLRGMGRMLGAKGPDSDTDQAKHIKVQLNNLREAIMDVVRFAGDDFVHRARLDKWATVESMLSEFESWGDDE</sequence>
<dbReference type="InterPro" id="IPR052999">
    <property type="entry name" value="PTS1_Protein"/>
</dbReference>
<dbReference type="EMBL" id="MDDG01000005">
    <property type="protein sequence ID" value="OQE40929.1"/>
    <property type="molecule type" value="Genomic_DNA"/>
</dbReference>
<dbReference type="Proteomes" id="UP000191500">
    <property type="component" value="Unassembled WGS sequence"/>
</dbReference>
<evidence type="ECO:0000313" key="2">
    <source>
        <dbReference type="Proteomes" id="UP000191500"/>
    </source>
</evidence>
<proteinExistence type="predicted"/>
<dbReference type="PANTHER" id="PTHR28180">
    <property type="entry name" value="CONSERVED MITOCHONDRIAL PROTEIN-RELATED"/>
    <property type="match status" value="1"/>
</dbReference>
<evidence type="ECO:0000313" key="1">
    <source>
        <dbReference type="EMBL" id="OQE40929.1"/>
    </source>
</evidence>
<reference evidence="2" key="1">
    <citation type="journal article" date="2017" name="Nat. Microbiol.">
        <title>Global analysis of biosynthetic gene clusters reveals vast potential of secondary metabolite production in Penicillium species.</title>
        <authorList>
            <person name="Nielsen J.C."/>
            <person name="Grijseels S."/>
            <person name="Prigent S."/>
            <person name="Ji B."/>
            <person name="Dainat J."/>
            <person name="Nielsen K.F."/>
            <person name="Frisvad J.C."/>
            <person name="Workman M."/>
            <person name="Nielsen J."/>
        </authorList>
    </citation>
    <scope>NUCLEOTIDE SEQUENCE [LARGE SCALE GENOMIC DNA]</scope>
    <source>
        <strain evidence="2">IBT 31321</strain>
    </source>
</reference>
<accession>A0A1V6URR2</accession>